<dbReference type="RefSeq" id="WP_121839823.1">
    <property type="nucleotide sequence ID" value="NZ_ML014801.1"/>
</dbReference>
<evidence type="ECO:0000256" key="11">
    <source>
        <dbReference type="ARBA" id="ARBA00033158"/>
    </source>
</evidence>
<comment type="function">
    <text evidence="9">Activator of cell division through the inhibition of FtsZ GTPase activity, therefore promoting FtsZ assembly into bundles of protofilaments necessary for the formation of the division Z ring. It is recruited early at mid-cell but it is not essential for cell division.</text>
</comment>
<dbReference type="OrthoDB" id="5772359at2"/>
<dbReference type="GO" id="GO:0043093">
    <property type="term" value="P:FtsZ-dependent cytokinesis"/>
    <property type="evidence" value="ECO:0007669"/>
    <property type="project" value="TreeGrafter"/>
</dbReference>
<evidence type="ECO:0000313" key="13">
    <source>
        <dbReference type="Proteomes" id="UP000281474"/>
    </source>
</evidence>
<evidence type="ECO:0000256" key="6">
    <source>
        <dbReference type="ARBA" id="ARBA00023054"/>
    </source>
</evidence>
<evidence type="ECO:0000313" key="12">
    <source>
        <dbReference type="EMBL" id="RLV58868.1"/>
    </source>
</evidence>
<keyword evidence="6" id="KW-0175">Coiled coil</keyword>
<keyword evidence="4" id="KW-0963">Cytoplasm</keyword>
<evidence type="ECO:0000256" key="2">
    <source>
        <dbReference type="ARBA" id="ARBA00010074"/>
    </source>
</evidence>
<dbReference type="GO" id="GO:0005829">
    <property type="term" value="C:cytosol"/>
    <property type="evidence" value="ECO:0007669"/>
    <property type="project" value="TreeGrafter"/>
</dbReference>
<comment type="subunit">
    <text evidence="10">Homodimer. Interacts with FtsZ.</text>
</comment>
<sequence>MSNKAVNIMLLGRTYSISCPAQQEVILVDIAARLEKQLEKLNDKSPNFSREEIVIMAALNLGHELYTEQQKNKEYQLEMSKRISLLQNTLEKALLEKAKVEK</sequence>
<keyword evidence="8" id="KW-0131">Cell cycle</keyword>
<proteinExistence type="inferred from homology"/>
<dbReference type="GO" id="GO:0000917">
    <property type="term" value="P:division septum assembly"/>
    <property type="evidence" value="ECO:0007669"/>
    <property type="project" value="UniProtKB-KW"/>
</dbReference>
<dbReference type="EMBL" id="QZEI01000052">
    <property type="protein sequence ID" value="RLV58868.1"/>
    <property type="molecule type" value="Genomic_DNA"/>
</dbReference>
<evidence type="ECO:0000256" key="4">
    <source>
        <dbReference type="ARBA" id="ARBA00022490"/>
    </source>
</evidence>
<evidence type="ECO:0000256" key="5">
    <source>
        <dbReference type="ARBA" id="ARBA00022618"/>
    </source>
</evidence>
<dbReference type="PANTHER" id="PTHR34981:SF1">
    <property type="entry name" value="CELL DIVISION PROTEIN ZAPA"/>
    <property type="match status" value="1"/>
</dbReference>
<comment type="similarity">
    <text evidence="2">Belongs to the ZapA family. Type 1 subfamily.</text>
</comment>
<dbReference type="InterPro" id="IPR042233">
    <property type="entry name" value="Cell_div_ZapA_N"/>
</dbReference>
<name>A0A3L8PWP5_9GAMM</name>
<keyword evidence="7" id="KW-0717">Septation</keyword>
<reference evidence="12 13" key="1">
    <citation type="submission" date="2018-09" db="EMBL/GenBank/DDBJ databases">
        <title>Phylogeny of the Shewanellaceae, and recommendation for two new genera, Pseudoshewanella and Parashewanella.</title>
        <authorList>
            <person name="Wang G."/>
        </authorList>
    </citation>
    <scope>NUCLEOTIDE SEQUENCE [LARGE SCALE GENOMIC DNA]</scope>
    <source>
        <strain evidence="12 13">C51</strain>
    </source>
</reference>
<dbReference type="Gene3D" id="1.20.5.50">
    <property type="match status" value="1"/>
</dbReference>
<organism evidence="12 13">
    <name type="scientific">Parashewanella curva</name>
    <dbReference type="NCBI Taxonomy" id="2338552"/>
    <lineage>
        <taxon>Bacteria</taxon>
        <taxon>Pseudomonadati</taxon>
        <taxon>Pseudomonadota</taxon>
        <taxon>Gammaproteobacteria</taxon>
        <taxon>Alteromonadales</taxon>
        <taxon>Shewanellaceae</taxon>
        <taxon>Parashewanella</taxon>
    </lineage>
</organism>
<keyword evidence="5 12" id="KW-0132">Cell division</keyword>
<keyword evidence="13" id="KW-1185">Reference proteome</keyword>
<comment type="subcellular location">
    <subcellularLocation>
        <location evidence="1">Cytoplasm</location>
    </subcellularLocation>
</comment>
<dbReference type="GO" id="GO:0032153">
    <property type="term" value="C:cell division site"/>
    <property type="evidence" value="ECO:0007669"/>
    <property type="project" value="TreeGrafter"/>
</dbReference>
<evidence type="ECO:0000256" key="1">
    <source>
        <dbReference type="ARBA" id="ARBA00004496"/>
    </source>
</evidence>
<dbReference type="Pfam" id="PF05164">
    <property type="entry name" value="ZapA"/>
    <property type="match status" value="1"/>
</dbReference>
<dbReference type="Gene3D" id="3.30.160.880">
    <property type="entry name" value="Cell division protein ZapA protomer, N-terminal domain"/>
    <property type="match status" value="1"/>
</dbReference>
<evidence type="ECO:0000256" key="7">
    <source>
        <dbReference type="ARBA" id="ARBA00023210"/>
    </source>
</evidence>
<evidence type="ECO:0000256" key="3">
    <source>
        <dbReference type="ARBA" id="ARBA00015195"/>
    </source>
</evidence>
<dbReference type="GO" id="GO:0000921">
    <property type="term" value="P:septin ring assembly"/>
    <property type="evidence" value="ECO:0007669"/>
    <property type="project" value="TreeGrafter"/>
</dbReference>
<dbReference type="AlphaFoldDB" id="A0A3L8PWP5"/>
<dbReference type="InterPro" id="IPR007838">
    <property type="entry name" value="Cell_div_ZapA-like"/>
</dbReference>
<accession>A0A3L8PWP5</accession>
<dbReference type="Proteomes" id="UP000281474">
    <property type="component" value="Unassembled WGS sequence"/>
</dbReference>
<dbReference type="GO" id="GO:0030428">
    <property type="term" value="C:cell septum"/>
    <property type="evidence" value="ECO:0007669"/>
    <property type="project" value="TreeGrafter"/>
</dbReference>
<gene>
    <name evidence="12" type="primary">zapA</name>
    <name evidence="12" type="ORF">D5018_15050</name>
</gene>
<dbReference type="PANTHER" id="PTHR34981">
    <property type="entry name" value="CELL DIVISION PROTEIN ZAPA"/>
    <property type="match status" value="1"/>
</dbReference>
<evidence type="ECO:0000256" key="10">
    <source>
        <dbReference type="ARBA" id="ARBA00026068"/>
    </source>
</evidence>
<protein>
    <recommendedName>
        <fullName evidence="3">Cell division protein ZapA</fullName>
    </recommendedName>
    <alternativeName>
        <fullName evidence="11">Z ring-associated protein ZapA</fullName>
    </alternativeName>
</protein>
<evidence type="ECO:0000256" key="8">
    <source>
        <dbReference type="ARBA" id="ARBA00023306"/>
    </source>
</evidence>
<comment type="caution">
    <text evidence="12">The sequence shown here is derived from an EMBL/GenBank/DDBJ whole genome shotgun (WGS) entry which is preliminary data.</text>
</comment>
<dbReference type="InterPro" id="IPR036192">
    <property type="entry name" value="Cell_div_ZapA-like_sf"/>
</dbReference>
<dbReference type="SUPFAM" id="SSF102829">
    <property type="entry name" value="Cell division protein ZapA-like"/>
    <property type="match status" value="1"/>
</dbReference>
<evidence type="ECO:0000256" key="9">
    <source>
        <dbReference type="ARBA" id="ARBA00024910"/>
    </source>
</evidence>